<feature type="region of interest" description="Disordered" evidence="1">
    <location>
        <begin position="53"/>
        <end position="89"/>
    </location>
</feature>
<name>A0A0J6SXY7_9HYPH</name>
<feature type="compositionally biased region" description="Basic and acidic residues" evidence="1">
    <location>
        <begin position="55"/>
        <end position="67"/>
    </location>
</feature>
<feature type="region of interest" description="Disordered" evidence="1">
    <location>
        <begin position="207"/>
        <end position="242"/>
    </location>
</feature>
<reference evidence="2 3" key="1">
    <citation type="submission" date="2015-03" db="EMBL/GenBank/DDBJ databases">
        <title>Genome sequencing of Methylobacterium variabile DSM 16961.</title>
        <authorList>
            <person name="Chaudhry V."/>
            <person name="Patil P.B."/>
        </authorList>
    </citation>
    <scope>NUCLEOTIDE SEQUENCE [LARGE SCALE GENOMIC DNA]</scope>
    <source>
        <strain evidence="2 3">DSM 16961</strain>
    </source>
</reference>
<accession>A0A0J6SXY7</accession>
<protein>
    <submittedName>
        <fullName evidence="2">Uncharacterized protein</fullName>
    </submittedName>
</protein>
<gene>
    <name evidence="2" type="ORF">VQ02_11680</name>
</gene>
<proteinExistence type="predicted"/>
<feature type="compositionally biased region" description="Low complexity" evidence="1">
    <location>
        <begin position="69"/>
        <end position="81"/>
    </location>
</feature>
<evidence type="ECO:0000313" key="2">
    <source>
        <dbReference type="EMBL" id="KMO38589.1"/>
    </source>
</evidence>
<sequence length="242" mass="26069">MRRALEGATTIQKVKALDELMWRAYGAGLIVEAEATALSALFETRKQILTTHAQDAAEERATADRRRASQAAARRGSAPRSQESLERRRRWAASGRLSPALAARHTPGEIAALSVVAAEAQARGDCRLPIGQIAALAGVCETVVRNALREARAHGLLTVEERRLTATRSDTNIVRIVSAEWASWLRLKQSSTPRGSGCKFAKPTNTQRLIKNGQRPAAPAQRLPGGRAAAQAAPESRSAEGR</sequence>
<dbReference type="PATRIC" id="fig|298794.3.peg.7021"/>
<organism evidence="2 3">
    <name type="scientific">Methylobacterium variabile</name>
    <dbReference type="NCBI Taxonomy" id="298794"/>
    <lineage>
        <taxon>Bacteria</taxon>
        <taxon>Pseudomonadati</taxon>
        <taxon>Pseudomonadota</taxon>
        <taxon>Alphaproteobacteria</taxon>
        <taxon>Hyphomicrobiales</taxon>
        <taxon>Methylobacteriaceae</taxon>
        <taxon>Methylobacterium</taxon>
    </lineage>
</organism>
<evidence type="ECO:0000256" key="1">
    <source>
        <dbReference type="SAM" id="MobiDB-lite"/>
    </source>
</evidence>
<comment type="caution">
    <text evidence="2">The sequence shown here is derived from an EMBL/GenBank/DDBJ whole genome shotgun (WGS) entry which is preliminary data.</text>
</comment>
<dbReference type="AlphaFoldDB" id="A0A0J6SXY7"/>
<feature type="compositionally biased region" description="Low complexity" evidence="1">
    <location>
        <begin position="213"/>
        <end position="233"/>
    </location>
</feature>
<dbReference type="Proteomes" id="UP000035955">
    <property type="component" value="Unassembled WGS sequence"/>
</dbReference>
<dbReference type="EMBL" id="LABY01000072">
    <property type="protein sequence ID" value="KMO38589.1"/>
    <property type="molecule type" value="Genomic_DNA"/>
</dbReference>
<keyword evidence="3" id="KW-1185">Reference proteome</keyword>
<evidence type="ECO:0000313" key="3">
    <source>
        <dbReference type="Proteomes" id="UP000035955"/>
    </source>
</evidence>